<dbReference type="AlphaFoldDB" id="A0AAV4Q838"/>
<evidence type="ECO:0000313" key="2">
    <source>
        <dbReference type="Proteomes" id="UP001054945"/>
    </source>
</evidence>
<proteinExistence type="predicted"/>
<keyword evidence="2" id="KW-1185">Reference proteome</keyword>
<evidence type="ECO:0000313" key="1">
    <source>
        <dbReference type="EMBL" id="GIY04527.1"/>
    </source>
</evidence>
<comment type="caution">
    <text evidence="1">The sequence shown here is derived from an EMBL/GenBank/DDBJ whole genome shotgun (WGS) entry which is preliminary data.</text>
</comment>
<protein>
    <submittedName>
        <fullName evidence="1">Uncharacterized protein</fullName>
    </submittedName>
</protein>
<organism evidence="1 2">
    <name type="scientific">Caerostris extrusa</name>
    <name type="common">Bark spider</name>
    <name type="synonym">Caerostris bankana</name>
    <dbReference type="NCBI Taxonomy" id="172846"/>
    <lineage>
        <taxon>Eukaryota</taxon>
        <taxon>Metazoa</taxon>
        <taxon>Ecdysozoa</taxon>
        <taxon>Arthropoda</taxon>
        <taxon>Chelicerata</taxon>
        <taxon>Arachnida</taxon>
        <taxon>Araneae</taxon>
        <taxon>Araneomorphae</taxon>
        <taxon>Entelegynae</taxon>
        <taxon>Araneoidea</taxon>
        <taxon>Araneidae</taxon>
        <taxon>Caerostris</taxon>
    </lineage>
</organism>
<gene>
    <name evidence="1" type="ORF">CEXT_449531</name>
</gene>
<dbReference type="Proteomes" id="UP001054945">
    <property type="component" value="Unassembled WGS sequence"/>
</dbReference>
<dbReference type="EMBL" id="BPLR01005719">
    <property type="protein sequence ID" value="GIY04527.1"/>
    <property type="molecule type" value="Genomic_DNA"/>
</dbReference>
<name>A0AAV4Q838_CAEEX</name>
<accession>A0AAV4Q838</accession>
<sequence length="100" mass="11125">MESVLATAVVNVLHRRGAGQHGPVKIHALKIGNSHGNDTIRNVMTIIQITVLPSGRALRGLKYQFKTGKSLPLGRKCFHWDRRCEKDEADSSSLIRCIHI</sequence>
<reference evidence="1 2" key="1">
    <citation type="submission" date="2021-06" db="EMBL/GenBank/DDBJ databases">
        <title>Caerostris extrusa draft genome.</title>
        <authorList>
            <person name="Kono N."/>
            <person name="Arakawa K."/>
        </authorList>
    </citation>
    <scope>NUCLEOTIDE SEQUENCE [LARGE SCALE GENOMIC DNA]</scope>
</reference>